<comment type="caution">
    <text evidence="1">The sequence shown here is derived from an EMBL/GenBank/DDBJ whole genome shotgun (WGS) entry which is preliminary data.</text>
</comment>
<name>A0A8J2JFN9_9HEXA</name>
<organism evidence="1 2">
    <name type="scientific">Allacma fusca</name>
    <dbReference type="NCBI Taxonomy" id="39272"/>
    <lineage>
        <taxon>Eukaryota</taxon>
        <taxon>Metazoa</taxon>
        <taxon>Ecdysozoa</taxon>
        <taxon>Arthropoda</taxon>
        <taxon>Hexapoda</taxon>
        <taxon>Collembola</taxon>
        <taxon>Symphypleona</taxon>
        <taxon>Sminthuridae</taxon>
        <taxon>Allacma</taxon>
    </lineage>
</organism>
<evidence type="ECO:0000313" key="2">
    <source>
        <dbReference type="Proteomes" id="UP000708208"/>
    </source>
</evidence>
<proteinExistence type="predicted"/>
<protein>
    <submittedName>
        <fullName evidence="1">Uncharacterized protein</fullName>
    </submittedName>
</protein>
<sequence length="148" mass="16633">MKKLSTYDIVVDTANLLSEGSSVYFLAFWEWLVNRNPEEALFGKGKNLENMKLLDQARKLLRARLPEWKPFFKDIDERTCEVETICQALLSTACTYPGESSGLYDTANTSTSFTIARIPIATVDAGGRGLKRLAGLSFEKYRICHIAT</sequence>
<keyword evidence="2" id="KW-1185">Reference proteome</keyword>
<dbReference type="Proteomes" id="UP000708208">
    <property type="component" value="Unassembled WGS sequence"/>
</dbReference>
<evidence type="ECO:0000313" key="1">
    <source>
        <dbReference type="EMBL" id="CAG7719556.1"/>
    </source>
</evidence>
<dbReference type="EMBL" id="CAJVCH010062484">
    <property type="protein sequence ID" value="CAG7719556.1"/>
    <property type="molecule type" value="Genomic_DNA"/>
</dbReference>
<accession>A0A8J2JFN9</accession>
<dbReference type="AlphaFoldDB" id="A0A8J2JFN9"/>
<gene>
    <name evidence="1" type="ORF">AFUS01_LOCUS8878</name>
</gene>
<reference evidence="1" key="1">
    <citation type="submission" date="2021-06" db="EMBL/GenBank/DDBJ databases">
        <authorList>
            <person name="Hodson N. C."/>
            <person name="Mongue J. A."/>
            <person name="Jaron S. K."/>
        </authorList>
    </citation>
    <scope>NUCLEOTIDE SEQUENCE</scope>
</reference>